<name>A0A2T0MSE5_9ACTN</name>
<dbReference type="InterPro" id="IPR011051">
    <property type="entry name" value="RmlC_Cupin_sf"/>
</dbReference>
<dbReference type="Pfam" id="PF00908">
    <property type="entry name" value="dTDP_sugar_isom"/>
    <property type="match status" value="1"/>
</dbReference>
<evidence type="ECO:0000256" key="3">
    <source>
        <dbReference type="PIRSR" id="PIRSR600888-3"/>
    </source>
</evidence>
<evidence type="ECO:0000256" key="1">
    <source>
        <dbReference type="ARBA" id="ARBA00010154"/>
    </source>
</evidence>
<dbReference type="SUPFAM" id="SSF51182">
    <property type="entry name" value="RmlC-like cupins"/>
    <property type="match status" value="1"/>
</dbReference>
<dbReference type="PANTHER" id="PTHR21047">
    <property type="entry name" value="DTDP-6-DEOXY-D-GLUCOSE-3,5 EPIMERASE"/>
    <property type="match status" value="1"/>
</dbReference>
<dbReference type="GO" id="GO:0008830">
    <property type="term" value="F:dTDP-4-dehydrorhamnose 3,5-epimerase activity"/>
    <property type="evidence" value="ECO:0007669"/>
    <property type="project" value="InterPro"/>
</dbReference>
<dbReference type="EMBL" id="PVNG01000015">
    <property type="protein sequence ID" value="PRX61379.1"/>
    <property type="molecule type" value="Genomic_DNA"/>
</dbReference>
<dbReference type="InterPro" id="IPR014710">
    <property type="entry name" value="RmlC-like_jellyroll"/>
</dbReference>
<protein>
    <submittedName>
        <fullName evidence="4">dTDP-4-dehydrorhamnose 3,5-epimerase</fullName>
    </submittedName>
</protein>
<dbReference type="CDD" id="cd00438">
    <property type="entry name" value="cupin_RmlC"/>
    <property type="match status" value="1"/>
</dbReference>
<evidence type="ECO:0000313" key="5">
    <source>
        <dbReference type="Proteomes" id="UP000238312"/>
    </source>
</evidence>
<dbReference type="PANTHER" id="PTHR21047:SF2">
    <property type="entry name" value="THYMIDINE DIPHOSPHO-4-KETO-RHAMNOSE 3,5-EPIMERASE"/>
    <property type="match status" value="1"/>
</dbReference>
<dbReference type="Proteomes" id="UP000238312">
    <property type="component" value="Unassembled WGS sequence"/>
</dbReference>
<dbReference type="RefSeq" id="WP_106246271.1">
    <property type="nucleotide sequence ID" value="NZ_PVNG01000015.1"/>
</dbReference>
<evidence type="ECO:0000256" key="2">
    <source>
        <dbReference type="PIRSR" id="PIRSR600888-1"/>
    </source>
</evidence>
<comment type="caution">
    <text evidence="4">The sequence shown here is derived from an EMBL/GenBank/DDBJ whole genome shotgun (WGS) entry which is preliminary data.</text>
</comment>
<comment type="similarity">
    <text evidence="1">Belongs to the dTDP-4-dehydrorhamnose 3,5-epimerase family.</text>
</comment>
<reference evidence="4 5" key="1">
    <citation type="submission" date="2018-03" db="EMBL/GenBank/DDBJ databases">
        <title>Genomic Encyclopedia of Type Strains, Phase III (KMG-III): the genomes of soil and plant-associated and newly described type strains.</title>
        <authorList>
            <person name="Whitman W."/>
        </authorList>
    </citation>
    <scope>NUCLEOTIDE SEQUENCE [LARGE SCALE GENOMIC DNA]</scope>
    <source>
        <strain evidence="4 5">CGMCC 4.7104</strain>
    </source>
</reference>
<dbReference type="GO" id="GO:0000271">
    <property type="term" value="P:polysaccharide biosynthetic process"/>
    <property type="evidence" value="ECO:0007669"/>
    <property type="project" value="TreeGrafter"/>
</dbReference>
<dbReference type="GO" id="GO:0019305">
    <property type="term" value="P:dTDP-rhamnose biosynthetic process"/>
    <property type="evidence" value="ECO:0007669"/>
    <property type="project" value="TreeGrafter"/>
</dbReference>
<sequence>MDPLGIDGAWRHTPRVHTDPRGAFFEAFRAADLPRRFDLAQVNCSVSAHGVLRGVHFADVPPGQAKYVMCLSGSVMDVVVDLRAGSPTFGRWEAVTLDDESRTAVLIGEGLGHAFMVLSPSATVAYLCSEPYAPAREHGVHPLDPDLSIGWPAGVAPVLSEKDAKAPTLAEALAGGLLPDHRACEEFYADHTTLR</sequence>
<dbReference type="Gene3D" id="2.60.120.10">
    <property type="entry name" value="Jelly Rolls"/>
    <property type="match status" value="1"/>
</dbReference>
<organism evidence="4 5">
    <name type="scientific">Nonomuraea fuscirosea</name>
    <dbReference type="NCBI Taxonomy" id="1291556"/>
    <lineage>
        <taxon>Bacteria</taxon>
        <taxon>Bacillati</taxon>
        <taxon>Actinomycetota</taxon>
        <taxon>Actinomycetes</taxon>
        <taxon>Streptosporangiales</taxon>
        <taxon>Streptosporangiaceae</taxon>
        <taxon>Nonomuraea</taxon>
    </lineage>
</organism>
<feature type="site" description="Participates in a stacking interaction with the thymidine ring of dTDP-4-oxo-6-deoxyglucose" evidence="3">
    <location>
        <position position="132"/>
    </location>
</feature>
<evidence type="ECO:0000313" key="4">
    <source>
        <dbReference type="EMBL" id="PRX61379.1"/>
    </source>
</evidence>
<dbReference type="OrthoDB" id="9800680at2"/>
<accession>A0A2T0MSE5</accession>
<keyword evidence="5" id="KW-1185">Reference proteome</keyword>
<dbReference type="GO" id="GO:0005829">
    <property type="term" value="C:cytosol"/>
    <property type="evidence" value="ECO:0007669"/>
    <property type="project" value="TreeGrafter"/>
</dbReference>
<gene>
    <name evidence="4" type="ORF">B0I32_115233</name>
</gene>
<feature type="active site" description="Proton donor" evidence="2">
    <location>
        <position position="126"/>
    </location>
</feature>
<dbReference type="InterPro" id="IPR000888">
    <property type="entry name" value="RmlC-like"/>
</dbReference>
<dbReference type="AlphaFoldDB" id="A0A2T0MSE5"/>
<feature type="active site" description="Proton acceptor" evidence="2">
    <location>
        <position position="56"/>
    </location>
</feature>
<proteinExistence type="inferred from homology"/>